<gene>
    <name evidence="2" type="ORF">S06H3_09570</name>
</gene>
<accession>X1MQ00</accession>
<organism evidence="2">
    <name type="scientific">marine sediment metagenome</name>
    <dbReference type="NCBI Taxonomy" id="412755"/>
    <lineage>
        <taxon>unclassified sequences</taxon>
        <taxon>metagenomes</taxon>
        <taxon>ecological metagenomes</taxon>
    </lineage>
</organism>
<dbReference type="Pfam" id="PF05168">
    <property type="entry name" value="HEPN"/>
    <property type="match status" value="1"/>
</dbReference>
<feature type="non-terminal residue" evidence="2">
    <location>
        <position position="1"/>
    </location>
</feature>
<evidence type="ECO:0000259" key="1">
    <source>
        <dbReference type="Pfam" id="PF05168"/>
    </source>
</evidence>
<sequence>RIRLKEARVLLKNRNYDGAYYLCGYVVECGLKACIAKQTKEHDFPDKKTVDSSYNHNLAKLLGTAGLANPRKDERKRNPRLEINWTIVKDWRASSRYEEHSRREAEDLFSAIVNRQDGVLKWIRTYW</sequence>
<dbReference type="AlphaFoldDB" id="X1MQ00"/>
<comment type="caution">
    <text evidence="2">The sequence shown here is derived from an EMBL/GenBank/DDBJ whole genome shotgun (WGS) entry which is preliminary data.</text>
</comment>
<evidence type="ECO:0000313" key="2">
    <source>
        <dbReference type="EMBL" id="GAI16760.1"/>
    </source>
</evidence>
<name>X1MQ00_9ZZZZ</name>
<feature type="domain" description="HEPN" evidence="1">
    <location>
        <begin position="3"/>
        <end position="111"/>
    </location>
</feature>
<dbReference type="EMBL" id="BARV01004250">
    <property type="protein sequence ID" value="GAI16760.1"/>
    <property type="molecule type" value="Genomic_DNA"/>
</dbReference>
<protein>
    <recommendedName>
        <fullName evidence="1">HEPN domain-containing protein</fullName>
    </recommendedName>
</protein>
<proteinExistence type="predicted"/>
<reference evidence="2" key="1">
    <citation type="journal article" date="2014" name="Front. Microbiol.">
        <title>High frequency of phylogenetically diverse reductive dehalogenase-homologous genes in deep subseafloor sedimentary metagenomes.</title>
        <authorList>
            <person name="Kawai M."/>
            <person name="Futagami T."/>
            <person name="Toyoda A."/>
            <person name="Takaki Y."/>
            <person name="Nishi S."/>
            <person name="Hori S."/>
            <person name="Arai W."/>
            <person name="Tsubouchi T."/>
            <person name="Morono Y."/>
            <person name="Uchiyama I."/>
            <person name="Ito T."/>
            <person name="Fujiyama A."/>
            <person name="Inagaki F."/>
            <person name="Takami H."/>
        </authorList>
    </citation>
    <scope>NUCLEOTIDE SEQUENCE</scope>
    <source>
        <strain evidence="2">Expedition CK06-06</strain>
    </source>
</reference>
<dbReference type="InterPro" id="IPR007842">
    <property type="entry name" value="HEPN_dom"/>
</dbReference>
<dbReference type="Gene3D" id="1.20.120.330">
    <property type="entry name" value="Nucleotidyltransferases domain 2"/>
    <property type="match status" value="1"/>
</dbReference>